<dbReference type="PANTHER" id="PTHR20854:SF4">
    <property type="entry name" value="INOSITOL-1-MONOPHOSPHATASE-RELATED"/>
    <property type="match status" value="1"/>
</dbReference>
<name>D5UE38_CELFN</name>
<feature type="binding site" evidence="1">
    <location>
        <position position="86"/>
    </location>
    <ligand>
        <name>Mg(2+)</name>
        <dbReference type="ChEBI" id="CHEBI:18420"/>
        <label>1</label>
        <note>catalytic</note>
    </ligand>
</feature>
<sequence length="262" mass="28326">MQTDITDAEVALRAAIAGSLVVERAFGRDARRVPKHGDDFATEVDLRAEEAIREVLREHRPGDGVLGEELEPHDGDGWRTWLVDPLCGTRNFASMTGPFSVNVALREGEDVRVAALAEPLARRVLWTDGADAYERREGRTVHVRPSAASRIVEVNADGAADDIGPRLVSDVRVRSWMSPRVSASTLVLGWVAAGQRAAYVSDGDLRHSVHFAAGIALCRAAGCVIGDLSGGDVHTGDGLLIAADHETWRQLSNHVARHRVPI</sequence>
<dbReference type="GO" id="GO:0008934">
    <property type="term" value="F:inositol monophosphate 1-phosphatase activity"/>
    <property type="evidence" value="ECO:0007669"/>
    <property type="project" value="TreeGrafter"/>
</dbReference>
<organism evidence="2 3">
    <name type="scientific">Cellulomonas flavigena (strain ATCC 482 / DSM 20109 / BCRC 11376 / JCM 18109 / NBRC 3775 / NCIMB 8073 / NRS 134)</name>
    <dbReference type="NCBI Taxonomy" id="446466"/>
    <lineage>
        <taxon>Bacteria</taxon>
        <taxon>Bacillati</taxon>
        <taxon>Actinomycetota</taxon>
        <taxon>Actinomycetes</taxon>
        <taxon>Micrococcales</taxon>
        <taxon>Cellulomonadaceae</taxon>
        <taxon>Cellulomonas</taxon>
    </lineage>
</organism>
<dbReference type="AlphaFoldDB" id="D5UE38"/>
<dbReference type="PRINTS" id="PR00377">
    <property type="entry name" value="IMPHPHTASES"/>
</dbReference>
<dbReference type="GO" id="GO:0007165">
    <property type="term" value="P:signal transduction"/>
    <property type="evidence" value="ECO:0007669"/>
    <property type="project" value="TreeGrafter"/>
</dbReference>
<protein>
    <submittedName>
        <fullName evidence="2">Inositol monophosphatase</fullName>
    </submittedName>
</protein>
<feature type="binding site" evidence="1">
    <location>
        <position position="68"/>
    </location>
    <ligand>
        <name>Mg(2+)</name>
        <dbReference type="ChEBI" id="CHEBI:18420"/>
        <label>1</label>
        <note>catalytic</note>
    </ligand>
</feature>
<dbReference type="InterPro" id="IPR000760">
    <property type="entry name" value="Inositol_monophosphatase-like"/>
</dbReference>
<dbReference type="KEGG" id="cfl:Cfla_3643"/>
<dbReference type="Proteomes" id="UP000000849">
    <property type="component" value="Chromosome"/>
</dbReference>
<dbReference type="GO" id="GO:0006020">
    <property type="term" value="P:inositol metabolic process"/>
    <property type="evidence" value="ECO:0007669"/>
    <property type="project" value="TreeGrafter"/>
</dbReference>
<keyword evidence="1" id="KW-0479">Metal-binding</keyword>
<dbReference type="OrthoDB" id="9772456at2"/>
<evidence type="ECO:0000313" key="2">
    <source>
        <dbReference type="EMBL" id="ADG76514.1"/>
    </source>
</evidence>
<dbReference type="Gene3D" id="3.30.540.10">
    <property type="entry name" value="Fructose-1,6-Bisphosphatase, subunit A, domain 1"/>
    <property type="match status" value="1"/>
</dbReference>
<evidence type="ECO:0000256" key="1">
    <source>
        <dbReference type="PIRSR" id="PIRSR600760-2"/>
    </source>
</evidence>
<dbReference type="PANTHER" id="PTHR20854">
    <property type="entry name" value="INOSITOL MONOPHOSPHATASE"/>
    <property type="match status" value="1"/>
</dbReference>
<dbReference type="STRING" id="446466.Cfla_3643"/>
<feature type="binding site" evidence="1">
    <location>
        <position position="84"/>
    </location>
    <ligand>
        <name>Mg(2+)</name>
        <dbReference type="ChEBI" id="CHEBI:18420"/>
        <label>1</label>
        <note>catalytic</note>
    </ligand>
</feature>
<keyword evidence="3" id="KW-1185">Reference proteome</keyword>
<gene>
    <name evidence="2" type="ordered locus">Cfla_3643</name>
</gene>
<comment type="cofactor">
    <cofactor evidence="1">
        <name>Mg(2+)</name>
        <dbReference type="ChEBI" id="CHEBI:18420"/>
    </cofactor>
</comment>
<evidence type="ECO:0000313" key="3">
    <source>
        <dbReference type="Proteomes" id="UP000000849"/>
    </source>
</evidence>
<dbReference type="Pfam" id="PF00459">
    <property type="entry name" value="Inositol_P"/>
    <property type="match status" value="1"/>
</dbReference>
<dbReference type="eggNOG" id="COG0483">
    <property type="taxonomic scope" value="Bacteria"/>
</dbReference>
<dbReference type="EMBL" id="CP001964">
    <property type="protein sequence ID" value="ADG76514.1"/>
    <property type="molecule type" value="Genomic_DNA"/>
</dbReference>
<dbReference type="GO" id="GO:0046872">
    <property type="term" value="F:metal ion binding"/>
    <property type="evidence" value="ECO:0007669"/>
    <property type="project" value="UniProtKB-KW"/>
</dbReference>
<dbReference type="SUPFAM" id="SSF56655">
    <property type="entry name" value="Carbohydrate phosphatase"/>
    <property type="match status" value="1"/>
</dbReference>
<proteinExistence type="predicted"/>
<accession>D5UE38</accession>
<dbReference type="Gene3D" id="3.40.190.80">
    <property type="match status" value="1"/>
</dbReference>
<keyword evidence="1" id="KW-0460">Magnesium</keyword>
<dbReference type="CDD" id="cd01637">
    <property type="entry name" value="IMPase_like"/>
    <property type="match status" value="1"/>
</dbReference>
<dbReference type="HOGENOM" id="CLU_044118_0_0_11"/>
<dbReference type="RefSeq" id="WP_013118842.1">
    <property type="nucleotide sequence ID" value="NC_014151.1"/>
</dbReference>
<reference evidence="2 3" key="1">
    <citation type="journal article" date="2010" name="Stand. Genomic Sci.">
        <title>Complete genome sequence of Cellulomonas flavigena type strain (134).</title>
        <authorList>
            <person name="Abt B."/>
            <person name="Foster B."/>
            <person name="Lapidus A."/>
            <person name="Clum A."/>
            <person name="Sun H."/>
            <person name="Pukall R."/>
            <person name="Lucas S."/>
            <person name="Glavina Del Rio T."/>
            <person name="Nolan M."/>
            <person name="Tice H."/>
            <person name="Cheng J.F."/>
            <person name="Pitluck S."/>
            <person name="Liolios K."/>
            <person name="Ivanova N."/>
            <person name="Mavromatis K."/>
            <person name="Ovchinnikova G."/>
            <person name="Pati A."/>
            <person name="Goodwin L."/>
            <person name="Chen A."/>
            <person name="Palaniappan K."/>
            <person name="Land M."/>
            <person name="Hauser L."/>
            <person name="Chang Y.J."/>
            <person name="Jeffries C.D."/>
            <person name="Rohde M."/>
            <person name="Goker M."/>
            <person name="Woyke T."/>
            <person name="Bristow J."/>
            <person name="Eisen J.A."/>
            <person name="Markowitz V."/>
            <person name="Hugenholtz P."/>
            <person name="Kyrpides N.C."/>
            <person name="Klenk H.P."/>
        </authorList>
    </citation>
    <scope>NUCLEOTIDE SEQUENCE [LARGE SCALE GENOMIC DNA]</scope>
    <source>
        <strain evidence="3">ATCC 482 / DSM 20109 / BCRC 11376 / JCM 18109 / NBRC 3775 / NCIMB 8073 / NRS 134</strain>
    </source>
</reference>